<evidence type="ECO:0000313" key="2">
    <source>
        <dbReference type="EMBL" id="GGC18650.1"/>
    </source>
</evidence>
<gene>
    <name evidence="2" type="ORF">GCM10011386_08160</name>
</gene>
<sequence>MLEHNTPMADFTQFDNTKFLIDLADQLQDTWHSGQEDYYTPELRAQMALLEEMARLNKCVYSLFDFEKYRYIFHTKNLFDLIGLTSGQKAAKWDSSYLSLIEDGRPIEKYLALRKQFLALLPDDERTAFQSTTCGSFVINLKGQRLRGMYRAKPLTFDASGNVKLSFDSVSDVKNLMVAQVGYWIRFAASTVVYHWHSHTDKLIAKDIVSPREAQFIALWKAGNTIPEIAELTYVSPFTVKNQLANARARMLARDNTALTQLCSVTGILSTPF</sequence>
<dbReference type="SMART" id="SM00421">
    <property type="entry name" value="HTH_LUXR"/>
    <property type="match status" value="1"/>
</dbReference>
<dbReference type="SUPFAM" id="SSF46894">
    <property type="entry name" value="C-terminal effector domain of the bipartite response regulators"/>
    <property type="match status" value="1"/>
</dbReference>
<dbReference type="Gene3D" id="3.30.450.20">
    <property type="entry name" value="PAS domain"/>
    <property type="match status" value="1"/>
</dbReference>
<dbReference type="EMBL" id="BMIK01000002">
    <property type="protein sequence ID" value="GGC18650.1"/>
    <property type="molecule type" value="Genomic_DNA"/>
</dbReference>
<organism evidence="2 3">
    <name type="scientific">Parapedobacter defluvii</name>
    <dbReference type="NCBI Taxonomy" id="2045106"/>
    <lineage>
        <taxon>Bacteria</taxon>
        <taxon>Pseudomonadati</taxon>
        <taxon>Bacteroidota</taxon>
        <taxon>Sphingobacteriia</taxon>
        <taxon>Sphingobacteriales</taxon>
        <taxon>Sphingobacteriaceae</taxon>
        <taxon>Parapedobacter</taxon>
    </lineage>
</organism>
<comment type="caution">
    <text evidence="2">The sequence shown here is derived from an EMBL/GenBank/DDBJ whole genome shotgun (WGS) entry which is preliminary data.</text>
</comment>
<evidence type="ECO:0000313" key="3">
    <source>
        <dbReference type="Proteomes" id="UP000597338"/>
    </source>
</evidence>
<dbReference type="InterPro" id="IPR000792">
    <property type="entry name" value="Tscrpt_reg_LuxR_C"/>
</dbReference>
<dbReference type="InterPro" id="IPR016032">
    <property type="entry name" value="Sig_transdc_resp-reg_C-effctor"/>
</dbReference>
<dbReference type="Gene3D" id="1.10.10.10">
    <property type="entry name" value="Winged helix-like DNA-binding domain superfamily/Winged helix DNA-binding domain"/>
    <property type="match status" value="1"/>
</dbReference>
<dbReference type="RefSeq" id="WP_188747740.1">
    <property type="nucleotide sequence ID" value="NZ_BMIK01000002.1"/>
</dbReference>
<evidence type="ECO:0000259" key="1">
    <source>
        <dbReference type="SMART" id="SM00421"/>
    </source>
</evidence>
<proteinExistence type="predicted"/>
<name>A0ABQ1L385_9SPHI</name>
<keyword evidence="3" id="KW-1185">Reference proteome</keyword>
<dbReference type="Proteomes" id="UP000597338">
    <property type="component" value="Unassembled WGS sequence"/>
</dbReference>
<accession>A0ABQ1L385</accession>
<reference evidence="3" key="1">
    <citation type="journal article" date="2019" name="Int. J. Syst. Evol. Microbiol.">
        <title>The Global Catalogue of Microorganisms (GCM) 10K type strain sequencing project: providing services to taxonomists for standard genome sequencing and annotation.</title>
        <authorList>
            <consortium name="The Broad Institute Genomics Platform"/>
            <consortium name="The Broad Institute Genome Sequencing Center for Infectious Disease"/>
            <person name="Wu L."/>
            <person name="Ma J."/>
        </authorList>
    </citation>
    <scope>NUCLEOTIDE SEQUENCE [LARGE SCALE GENOMIC DNA]</scope>
    <source>
        <strain evidence="3">CGMCC 1.15342</strain>
    </source>
</reference>
<protein>
    <recommendedName>
        <fullName evidence="1">HTH luxR-type domain-containing protein</fullName>
    </recommendedName>
</protein>
<dbReference type="InterPro" id="IPR036388">
    <property type="entry name" value="WH-like_DNA-bd_sf"/>
</dbReference>
<feature type="domain" description="HTH luxR-type" evidence="1">
    <location>
        <begin position="206"/>
        <end position="263"/>
    </location>
</feature>